<dbReference type="InterPro" id="IPR007470">
    <property type="entry name" value="HemX"/>
</dbReference>
<keyword evidence="1" id="KW-0175">Coiled coil</keyword>
<dbReference type="Proteomes" id="UP000238071">
    <property type="component" value="Unassembled WGS sequence"/>
</dbReference>
<sequence length="452" mass="50012">MAELSEQQEQTVSENSKARKSRSGLWLGIIVLFIIISIAGAGFYLFQQLRAEQDDLGGEVNKGDMQLIELSKQISGYQAQLAAIQSQLATVEADAAGKDAHFTQTLADFSRLHTEKLDGARNELNSAISQVQRQLGKTRGDWLIADSEYLLSIANQRLYLMGDVNTTREALEAADQRLRESGDAGTFKIREQIAKDISAIRNVAVADVVGMYASIQALQTQVDKLTLFLPYTGKTLTPSKPAQEPADKEGRNLIDSALDQLEEVVTIRHIEHPIKEILTPEQAQFIREQLRVKLEMVKIALVQQNEQLYQSSLADAKKWTEQNFAKNTETGNFIAELDKFSAIKIRSHFPDISLSLKMLRDITKLRLEADKAMPAVEKTKPVQVEKPVETTKSGEAVTPVEAEKPTETPATTKDAGGVEAGTTARTQEVEQRKEQLPKDPARQPIEAAPAAH</sequence>
<gene>
    <name evidence="4" type="ORF">B0F88_101177</name>
</gene>
<dbReference type="OrthoDB" id="5739852at2"/>
<dbReference type="RefSeq" id="WP_104422050.1">
    <property type="nucleotide sequence ID" value="NZ_PTIY01000001.1"/>
</dbReference>
<comment type="caution">
    <text evidence="4">The sequence shown here is derived from an EMBL/GenBank/DDBJ whole genome shotgun (WGS) entry which is preliminary data.</text>
</comment>
<dbReference type="AlphaFoldDB" id="A0A2S6H847"/>
<accession>A0A2S6H847</accession>
<feature type="compositionally biased region" description="Basic and acidic residues" evidence="2">
    <location>
        <begin position="427"/>
        <end position="441"/>
    </location>
</feature>
<dbReference type="EMBL" id="PTIY01000001">
    <property type="protein sequence ID" value="PPK73647.1"/>
    <property type="molecule type" value="Genomic_DNA"/>
</dbReference>
<dbReference type="GO" id="GO:0008168">
    <property type="term" value="F:methyltransferase activity"/>
    <property type="evidence" value="ECO:0007669"/>
    <property type="project" value="UniProtKB-KW"/>
</dbReference>
<evidence type="ECO:0000256" key="2">
    <source>
        <dbReference type="SAM" id="MobiDB-lite"/>
    </source>
</evidence>
<keyword evidence="3" id="KW-0812">Transmembrane</keyword>
<dbReference type="PANTHER" id="PTHR38043:SF1">
    <property type="entry name" value="PROTEIN HEMX"/>
    <property type="match status" value="1"/>
</dbReference>
<feature type="region of interest" description="Disordered" evidence="2">
    <location>
        <begin position="378"/>
        <end position="452"/>
    </location>
</feature>
<dbReference type="Pfam" id="PF04375">
    <property type="entry name" value="HemX"/>
    <property type="match status" value="1"/>
</dbReference>
<dbReference type="GO" id="GO:0032259">
    <property type="term" value="P:methylation"/>
    <property type="evidence" value="ECO:0007669"/>
    <property type="project" value="UniProtKB-KW"/>
</dbReference>
<evidence type="ECO:0000313" key="5">
    <source>
        <dbReference type="Proteomes" id="UP000238071"/>
    </source>
</evidence>
<evidence type="ECO:0000256" key="3">
    <source>
        <dbReference type="SAM" id="Phobius"/>
    </source>
</evidence>
<dbReference type="PANTHER" id="PTHR38043">
    <property type="entry name" value="PROTEIN HEMX"/>
    <property type="match status" value="1"/>
</dbReference>
<name>A0A2S6H847_9GAMM</name>
<feature type="transmembrane region" description="Helical" evidence="3">
    <location>
        <begin position="25"/>
        <end position="46"/>
    </location>
</feature>
<evidence type="ECO:0000313" key="4">
    <source>
        <dbReference type="EMBL" id="PPK73647.1"/>
    </source>
</evidence>
<protein>
    <submittedName>
        <fullName evidence="4">Uroporphyrin-3 C-methyltransferase</fullName>
    </submittedName>
</protein>
<reference evidence="4 5" key="1">
    <citation type="submission" date="2018-02" db="EMBL/GenBank/DDBJ databases">
        <title>Subsurface microbial communities from deep shales in Ohio and West Virginia, USA.</title>
        <authorList>
            <person name="Wrighton K."/>
        </authorList>
    </citation>
    <scope>NUCLEOTIDE SEQUENCE [LARGE SCALE GENOMIC DNA]</scope>
    <source>
        <strain evidence="4 5">OWC-G53F</strain>
    </source>
</reference>
<evidence type="ECO:0000256" key="1">
    <source>
        <dbReference type="SAM" id="Coils"/>
    </source>
</evidence>
<keyword evidence="5" id="KW-1185">Reference proteome</keyword>
<feature type="coiled-coil region" evidence="1">
    <location>
        <begin position="67"/>
        <end position="94"/>
    </location>
</feature>
<keyword evidence="3" id="KW-0472">Membrane</keyword>
<organism evidence="4 5">
    <name type="scientific">Methylobacter tundripaludum</name>
    <dbReference type="NCBI Taxonomy" id="173365"/>
    <lineage>
        <taxon>Bacteria</taxon>
        <taxon>Pseudomonadati</taxon>
        <taxon>Pseudomonadota</taxon>
        <taxon>Gammaproteobacteria</taxon>
        <taxon>Methylococcales</taxon>
        <taxon>Methylococcaceae</taxon>
        <taxon>Methylobacter</taxon>
    </lineage>
</organism>
<keyword evidence="4" id="KW-0489">Methyltransferase</keyword>
<keyword evidence="3" id="KW-1133">Transmembrane helix</keyword>
<keyword evidence="4" id="KW-0808">Transferase</keyword>
<proteinExistence type="predicted"/>